<accession>A0A8F9XKM1</accession>
<organism evidence="2 3">
    <name type="scientific">Horticoccus luteus</name>
    <dbReference type="NCBI Taxonomy" id="2862869"/>
    <lineage>
        <taxon>Bacteria</taxon>
        <taxon>Pseudomonadati</taxon>
        <taxon>Verrucomicrobiota</taxon>
        <taxon>Opitutia</taxon>
        <taxon>Opitutales</taxon>
        <taxon>Opitutaceae</taxon>
        <taxon>Horticoccus</taxon>
    </lineage>
</organism>
<evidence type="ECO:0000256" key="1">
    <source>
        <dbReference type="SAM" id="Phobius"/>
    </source>
</evidence>
<protein>
    <submittedName>
        <fullName evidence="2">Prepilin-type N-terminal cleavage/methylation domain-containing protein</fullName>
    </submittedName>
</protein>
<evidence type="ECO:0000313" key="3">
    <source>
        <dbReference type="Proteomes" id="UP000825051"/>
    </source>
</evidence>
<dbReference type="RefSeq" id="WP_220161445.1">
    <property type="nucleotide sequence ID" value="NZ_CP080507.1"/>
</dbReference>
<feature type="transmembrane region" description="Helical" evidence="1">
    <location>
        <begin position="12"/>
        <end position="37"/>
    </location>
</feature>
<keyword evidence="1" id="KW-0812">Transmembrane</keyword>
<dbReference type="EMBL" id="CP080507">
    <property type="protein sequence ID" value="QYM78341.1"/>
    <property type="molecule type" value="Genomic_DNA"/>
</dbReference>
<gene>
    <name evidence="2" type="ORF">K0B96_13675</name>
</gene>
<sequence>MRARHPQPTHRAFTLLEVLIAFAVFAMGAVVLGAAYVNILNGYAAAAKGDDAAEDLRFARGQLLAEPDVKKAEEGLSFDSGDRHVQWSAAIASTNLPDLFDVTLTCEITSPAEREPRRITDTFRALRPTWSDPVEQTKLRADVRDRILELQQPKQ</sequence>
<name>A0A8F9XKM1_9BACT</name>
<keyword evidence="1" id="KW-1133">Transmembrane helix</keyword>
<dbReference type="NCBIfam" id="TIGR02532">
    <property type="entry name" value="IV_pilin_GFxxxE"/>
    <property type="match status" value="1"/>
</dbReference>
<dbReference type="Proteomes" id="UP000825051">
    <property type="component" value="Chromosome"/>
</dbReference>
<dbReference type="Pfam" id="PF07963">
    <property type="entry name" value="N_methyl"/>
    <property type="match status" value="1"/>
</dbReference>
<dbReference type="KEGG" id="ole:K0B96_13675"/>
<keyword evidence="3" id="KW-1185">Reference proteome</keyword>
<evidence type="ECO:0000313" key="2">
    <source>
        <dbReference type="EMBL" id="QYM78341.1"/>
    </source>
</evidence>
<proteinExistence type="predicted"/>
<keyword evidence="1" id="KW-0472">Membrane</keyword>
<dbReference type="AlphaFoldDB" id="A0A8F9XKM1"/>
<dbReference type="InterPro" id="IPR012902">
    <property type="entry name" value="N_methyl_site"/>
</dbReference>
<reference evidence="2" key="1">
    <citation type="submission" date="2021-08" db="EMBL/GenBank/DDBJ databases">
        <title>Genome of a novel bacterium of the phylum Verrucomicrobia, Oleiharenicola sp. KSB-15.</title>
        <authorList>
            <person name="Chung J.-H."/>
            <person name="Ahn J.-H."/>
            <person name="Yoon Y."/>
            <person name="Kim D.-Y."/>
            <person name="An S.-H."/>
            <person name="Park I."/>
            <person name="Yeon J."/>
        </authorList>
    </citation>
    <scope>NUCLEOTIDE SEQUENCE</scope>
    <source>
        <strain evidence="2">KSB-15</strain>
    </source>
</reference>